<name>A0A318QXT9_PROMR</name>
<comment type="cofactor">
    <cofactor evidence="14">
        <name>[2Fe-2S] cluster</name>
        <dbReference type="ChEBI" id="CHEBI:190135"/>
    </cofactor>
    <text evidence="14">Binds 1 [2Fe-2S] cluster. The cluster is coordinated with 3 cysteines and 1 arginine.</text>
</comment>
<dbReference type="PIRSF" id="PIRSF001619">
    <property type="entry name" value="Biotin_synth"/>
    <property type="match status" value="1"/>
</dbReference>
<evidence type="ECO:0000256" key="11">
    <source>
        <dbReference type="ARBA" id="ARBA00023014"/>
    </source>
</evidence>
<dbReference type="HAMAP" id="MF_01694">
    <property type="entry name" value="BioB"/>
    <property type="match status" value="1"/>
</dbReference>
<sequence>MTIINHNIKESNKFSIKKDSFFNFNKIKGGDIRHDWSIKEVKEILELPLMDLLWRAQIIHRSYNPGYKVQLASLLSVKTGGCSEDCAYCPQSVHNETKVEPIPSLQVKSVLERARAAKDAGADRFCMGWAWREIKDGNSFDSMLEMVRGVRELGLEACVTAGMITDSQASRLAEAGLTAYNHNLDTSPEHYSNIISTRTYHDRLETLRRVRMAGITVCCGGIIGMGESVSDRASLLKVLATLDPHPESVPINALVAVEGTPMEDLSSIDPLEMVRMVATARIIMPKSRIRLSAGRQQLGREAQILCLQSGADSIFYGDTLLTTSNPEVEVDRKLLADAGVKANFAQEYKNNY</sequence>
<feature type="binding site" evidence="13 14">
    <location>
        <position position="158"/>
    </location>
    <ligand>
        <name>[2Fe-2S] cluster</name>
        <dbReference type="ChEBI" id="CHEBI:190135"/>
    </ligand>
</feature>
<evidence type="ECO:0000256" key="8">
    <source>
        <dbReference type="ARBA" id="ARBA00022723"/>
    </source>
</evidence>
<dbReference type="GO" id="GO:0009102">
    <property type="term" value="P:biotin biosynthetic process"/>
    <property type="evidence" value="ECO:0007669"/>
    <property type="project" value="UniProtKB-UniRule"/>
</dbReference>
<evidence type="ECO:0000256" key="9">
    <source>
        <dbReference type="ARBA" id="ARBA00022756"/>
    </source>
</evidence>
<evidence type="ECO:0000256" key="12">
    <source>
        <dbReference type="ARBA" id="ARBA00051157"/>
    </source>
</evidence>
<dbReference type="PANTHER" id="PTHR22976">
    <property type="entry name" value="BIOTIN SYNTHASE"/>
    <property type="match status" value="1"/>
</dbReference>
<keyword evidence="6 13" id="KW-0949">S-adenosyl-L-methionine</keyword>
<dbReference type="InterPro" id="IPR007197">
    <property type="entry name" value="rSAM"/>
</dbReference>
<dbReference type="InterPro" id="IPR006638">
    <property type="entry name" value="Elp3/MiaA/NifB-like_rSAM"/>
</dbReference>
<dbReference type="AlphaFoldDB" id="A0A318QXT9"/>
<dbReference type="Pfam" id="PF06968">
    <property type="entry name" value="BATS"/>
    <property type="match status" value="1"/>
</dbReference>
<evidence type="ECO:0000256" key="13">
    <source>
        <dbReference type="HAMAP-Rule" id="MF_01694"/>
    </source>
</evidence>
<organism evidence="16 17">
    <name type="scientific">Prochlorococcus marinus XMU1408</name>
    <dbReference type="NCBI Taxonomy" id="2213228"/>
    <lineage>
        <taxon>Bacteria</taxon>
        <taxon>Bacillati</taxon>
        <taxon>Cyanobacteriota</taxon>
        <taxon>Cyanophyceae</taxon>
        <taxon>Synechococcales</taxon>
        <taxon>Prochlorococcaceae</taxon>
        <taxon>Prochlorococcus</taxon>
    </lineage>
</organism>
<evidence type="ECO:0000256" key="4">
    <source>
        <dbReference type="ARBA" id="ARBA00022485"/>
    </source>
</evidence>
<dbReference type="GO" id="GO:0005506">
    <property type="term" value="F:iron ion binding"/>
    <property type="evidence" value="ECO:0007669"/>
    <property type="project" value="UniProtKB-UniRule"/>
</dbReference>
<keyword evidence="10 13" id="KW-0408">Iron</keyword>
<evidence type="ECO:0000256" key="1">
    <source>
        <dbReference type="ARBA" id="ARBA00004942"/>
    </source>
</evidence>
<evidence type="ECO:0000256" key="10">
    <source>
        <dbReference type="ARBA" id="ARBA00023004"/>
    </source>
</evidence>
<feature type="binding site" evidence="13 14">
    <location>
        <position position="82"/>
    </location>
    <ligand>
        <name>[4Fe-4S] cluster</name>
        <dbReference type="ChEBI" id="CHEBI:49883"/>
        <note>4Fe-4S-S-AdoMet</note>
    </ligand>
</feature>
<dbReference type="InterPro" id="IPR013785">
    <property type="entry name" value="Aldolase_TIM"/>
</dbReference>
<evidence type="ECO:0000256" key="3">
    <source>
        <dbReference type="ARBA" id="ARBA00012236"/>
    </source>
</evidence>
<keyword evidence="5 13" id="KW-0808">Transferase</keyword>
<dbReference type="SUPFAM" id="SSF102114">
    <property type="entry name" value="Radical SAM enzymes"/>
    <property type="match status" value="1"/>
</dbReference>
<comment type="subunit">
    <text evidence="13">Homodimer.</text>
</comment>
<dbReference type="CDD" id="cd01335">
    <property type="entry name" value="Radical_SAM"/>
    <property type="match status" value="1"/>
</dbReference>
<comment type="pathway">
    <text evidence="1 13">Cofactor biosynthesis; biotin biosynthesis; biotin from 7,8-diaminononanoate: step 2/2.</text>
</comment>
<dbReference type="GO" id="GO:0051537">
    <property type="term" value="F:2 iron, 2 sulfur cluster binding"/>
    <property type="evidence" value="ECO:0007669"/>
    <property type="project" value="UniProtKB-KW"/>
</dbReference>
<keyword evidence="7 13" id="KW-0001">2Fe-2S</keyword>
<dbReference type="InterPro" id="IPR024177">
    <property type="entry name" value="Biotin_synthase"/>
</dbReference>
<accession>A0A318QXT9</accession>
<feature type="binding site" evidence="13 14">
    <location>
        <position position="126"/>
    </location>
    <ligand>
        <name>[2Fe-2S] cluster</name>
        <dbReference type="ChEBI" id="CHEBI:190135"/>
    </ligand>
</feature>
<dbReference type="Proteomes" id="UP000247807">
    <property type="component" value="Unassembled WGS sequence"/>
</dbReference>
<keyword evidence="11 13" id="KW-0411">Iron-sulfur</keyword>
<keyword evidence="4 13" id="KW-0004">4Fe-4S</keyword>
<dbReference type="InterPro" id="IPR002684">
    <property type="entry name" value="Biotin_synth/BioAB"/>
</dbReference>
<dbReference type="SMART" id="SM00729">
    <property type="entry name" value="Elp3"/>
    <property type="match status" value="1"/>
</dbReference>
<dbReference type="RefSeq" id="WP_158466826.1">
    <property type="nucleotide sequence ID" value="NZ_QJUE01000004.1"/>
</dbReference>
<dbReference type="GO" id="GO:0004076">
    <property type="term" value="F:biotin synthase activity"/>
    <property type="evidence" value="ECO:0007669"/>
    <property type="project" value="UniProtKB-UniRule"/>
</dbReference>
<dbReference type="Pfam" id="PF04055">
    <property type="entry name" value="Radical_SAM"/>
    <property type="match status" value="1"/>
</dbReference>
<feature type="domain" description="Radical SAM core" evidence="15">
    <location>
        <begin position="67"/>
        <end position="295"/>
    </location>
</feature>
<dbReference type="SMART" id="SM00876">
    <property type="entry name" value="BATS"/>
    <property type="match status" value="1"/>
</dbReference>
<reference evidence="16 17" key="1">
    <citation type="journal article" date="2018" name="Appl. Environ. Microbiol.">
        <title>Genome rearrangement shapes Prochlorococcus ecological adaptation.</title>
        <authorList>
            <person name="Yan W."/>
            <person name="Wei S."/>
            <person name="Wang Q."/>
            <person name="Xiao X."/>
            <person name="Zeng Q."/>
            <person name="Jiao N."/>
            <person name="Zhang R."/>
        </authorList>
    </citation>
    <scope>NUCLEOTIDE SEQUENCE [LARGE SCALE GENOMIC DNA]</scope>
    <source>
        <strain evidence="16 17">XMU1408</strain>
    </source>
</reference>
<feature type="binding site" evidence="13 14">
    <location>
        <position position="89"/>
    </location>
    <ligand>
        <name>[4Fe-4S] cluster</name>
        <dbReference type="ChEBI" id="CHEBI:49883"/>
        <note>4Fe-4S-S-AdoMet</note>
    </ligand>
</feature>
<comment type="catalytic activity">
    <reaction evidence="12 13">
        <text>(4R,5S)-dethiobiotin + (sulfur carrier)-SH + 2 reduced [2Fe-2S]-[ferredoxin] + 2 S-adenosyl-L-methionine = (sulfur carrier)-H + biotin + 2 5'-deoxyadenosine + 2 L-methionine + 2 oxidized [2Fe-2S]-[ferredoxin]</text>
        <dbReference type="Rhea" id="RHEA:22060"/>
        <dbReference type="Rhea" id="RHEA-COMP:10000"/>
        <dbReference type="Rhea" id="RHEA-COMP:10001"/>
        <dbReference type="Rhea" id="RHEA-COMP:14737"/>
        <dbReference type="Rhea" id="RHEA-COMP:14739"/>
        <dbReference type="ChEBI" id="CHEBI:17319"/>
        <dbReference type="ChEBI" id="CHEBI:29917"/>
        <dbReference type="ChEBI" id="CHEBI:33737"/>
        <dbReference type="ChEBI" id="CHEBI:33738"/>
        <dbReference type="ChEBI" id="CHEBI:57586"/>
        <dbReference type="ChEBI" id="CHEBI:57844"/>
        <dbReference type="ChEBI" id="CHEBI:59789"/>
        <dbReference type="ChEBI" id="CHEBI:64428"/>
        <dbReference type="ChEBI" id="CHEBI:149473"/>
        <dbReference type="EC" id="2.8.1.6"/>
    </reaction>
</comment>
<gene>
    <name evidence="13 16" type="primary">bioB</name>
    <name evidence="16" type="ORF">DNJ73_06090</name>
</gene>
<dbReference type="EC" id="2.8.1.6" evidence="3 13"/>
<keyword evidence="9 13" id="KW-0093">Biotin biosynthesis</keyword>
<dbReference type="SFLD" id="SFLDS00029">
    <property type="entry name" value="Radical_SAM"/>
    <property type="match status" value="1"/>
</dbReference>
<feature type="binding site" evidence="13 14">
    <location>
        <position position="290"/>
    </location>
    <ligand>
        <name>[2Fe-2S] cluster</name>
        <dbReference type="ChEBI" id="CHEBI:190135"/>
    </ligand>
</feature>
<dbReference type="NCBIfam" id="TIGR00433">
    <property type="entry name" value="bioB"/>
    <property type="match status" value="1"/>
</dbReference>
<dbReference type="UniPathway" id="UPA00078">
    <property type="reaction ID" value="UER00162"/>
</dbReference>
<feature type="binding site" evidence="13 14">
    <location>
        <position position="218"/>
    </location>
    <ligand>
        <name>[2Fe-2S] cluster</name>
        <dbReference type="ChEBI" id="CHEBI:190135"/>
    </ligand>
</feature>
<comment type="function">
    <text evidence="13">Catalyzes the conversion of dethiobiotin (DTB) to biotin by the insertion of a sulfur atom into dethiobiotin via a radical-based mechanism.</text>
</comment>
<dbReference type="SFLD" id="SFLDF00272">
    <property type="entry name" value="biotin_synthase"/>
    <property type="match status" value="1"/>
</dbReference>
<dbReference type="GO" id="GO:0051539">
    <property type="term" value="F:4 iron, 4 sulfur cluster binding"/>
    <property type="evidence" value="ECO:0007669"/>
    <property type="project" value="UniProtKB-KW"/>
</dbReference>
<evidence type="ECO:0000256" key="6">
    <source>
        <dbReference type="ARBA" id="ARBA00022691"/>
    </source>
</evidence>
<dbReference type="PANTHER" id="PTHR22976:SF2">
    <property type="entry name" value="BIOTIN SYNTHASE, MITOCHONDRIAL"/>
    <property type="match status" value="1"/>
</dbReference>
<evidence type="ECO:0000256" key="5">
    <source>
        <dbReference type="ARBA" id="ARBA00022679"/>
    </source>
</evidence>
<dbReference type="InterPro" id="IPR010722">
    <property type="entry name" value="BATS_dom"/>
</dbReference>
<comment type="cofactor">
    <cofactor evidence="13">
        <name>[2Fe-2S] cluster</name>
        <dbReference type="ChEBI" id="CHEBI:190135"/>
    </cofactor>
    <text evidence="13">Binds 1 [2Fe-2S] cluster. The cluster is coordinated with 3 cysteines and 1 arginine.</text>
</comment>
<keyword evidence="8 13" id="KW-0479">Metal-binding</keyword>
<dbReference type="InterPro" id="IPR058240">
    <property type="entry name" value="rSAM_sf"/>
</dbReference>
<comment type="cofactor">
    <cofactor evidence="13 14">
        <name>[4Fe-4S] cluster</name>
        <dbReference type="ChEBI" id="CHEBI:49883"/>
    </cofactor>
    <text evidence="13 14">Binds 1 [4Fe-4S] cluster. The cluster is coordinated with 3 cysteines and an exchangeable S-adenosyl-L-methionine.</text>
</comment>
<feature type="binding site" evidence="13 14">
    <location>
        <position position="86"/>
    </location>
    <ligand>
        <name>[4Fe-4S] cluster</name>
        <dbReference type="ChEBI" id="CHEBI:49883"/>
        <note>4Fe-4S-S-AdoMet</note>
    </ligand>
</feature>
<proteinExistence type="inferred from homology"/>
<dbReference type="SFLD" id="SFLDG01060">
    <property type="entry name" value="BATS_domain_containing"/>
    <property type="match status" value="1"/>
</dbReference>
<dbReference type="Gene3D" id="3.20.20.70">
    <property type="entry name" value="Aldolase class I"/>
    <property type="match status" value="1"/>
</dbReference>
<dbReference type="EMBL" id="QJUE01000004">
    <property type="protein sequence ID" value="PYE01649.1"/>
    <property type="molecule type" value="Genomic_DNA"/>
</dbReference>
<comment type="caution">
    <text evidence="16">The sequence shown here is derived from an EMBL/GenBank/DDBJ whole genome shotgun (WGS) entry which is preliminary data.</text>
</comment>
<evidence type="ECO:0000313" key="17">
    <source>
        <dbReference type="Proteomes" id="UP000247807"/>
    </source>
</evidence>
<evidence type="ECO:0000256" key="2">
    <source>
        <dbReference type="ARBA" id="ARBA00010765"/>
    </source>
</evidence>
<dbReference type="OrthoDB" id="9786826at2"/>
<protein>
    <recommendedName>
        <fullName evidence="3 13">Biotin synthase</fullName>
        <ecNumber evidence="3 13">2.8.1.6</ecNumber>
    </recommendedName>
</protein>
<evidence type="ECO:0000313" key="16">
    <source>
        <dbReference type="EMBL" id="PYE01649.1"/>
    </source>
</evidence>
<evidence type="ECO:0000259" key="15">
    <source>
        <dbReference type="PROSITE" id="PS51918"/>
    </source>
</evidence>
<evidence type="ECO:0000256" key="14">
    <source>
        <dbReference type="PIRSR" id="PIRSR001619-1"/>
    </source>
</evidence>
<comment type="similarity">
    <text evidence="2 13">Belongs to the radical SAM superfamily. Biotin synthase family.</text>
</comment>
<evidence type="ECO:0000256" key="7">
    <source>
        <dbReference type="ARBA" id="ARBA00022714"/>
    </source>
</evidence>
<dbReference type="PROSITE" id="PS51918">
    <property type="entry name" value="RADICAL_SAM"/>
    <property type="match status" value="1"/>
</dbReference>
<dbReference type="SFLD" id="SFLDG01278">
    <property type="entry name" value="biotin_synthase_like"/>
    <property type="match status" value="1"/>
</dbReference>